<reference evidence="2 3" key="1">
    <citation type="submission" date="2017-10" db="EMBL/GenBank/DDBJ databases">
        <title>Massilia psychrophilum sp. nov., a novel purple-pigmented bacterium isolated from Tianshan glacier, Xinjiang Municipality, China.</title>
        <authorList>
            <person name="Wang H."/>
        </authorList>
    </citation>
    <scope>NUCLEOTIDE SEQUENCE [LARGE SCALE GENOMIC DNA]</scope>
    <source>
        <strain evidence="2 3">JCM 30074</strain>
    </source>
</reference>
<feature type="domain" description="Hemerythrin-like" evidence="1">
    <location>
        <begin position="15"/>
        <end position="142"/>
    </location>
</feature>
<evidence type="ECO:0000313" key="2">
    <source>
        <dbReference type="EMBL" id="PIL43807.1"/>
    </source>
</evidence>
<dbReference type="InterPro" id="IPR012312">
    <property type="entry name" value="Hemerythrin-like"/>
</dbReference>
<proteinExistence type="predicted"/>
<organism evidence="2 3">
    <name type="scientific">Massilia eurypsychrophila</name>
    <dbReference type="NCBI Taxonomy" id="1485217"/>
    <lineage>
        <taxon>Bacteria</taxon>
        <taxon>Pseudomonadati</taxon>
        <taxon>Pseudomonadota</taxon>
        <taxon>Betaproteobacteria</taxon>
        <taxon>Burkholderiales</taxon>
        <taxon>Oxalobacteraceae</taxon>
        <taxon>Telluria group</taxon>
        <taxon>Massilia</taxon>
    </lineage>
</organism>
<dbReference type="OrthoDB" id="8779993at2"/>
<evidence type="ECO:0000313" key="3">
    <source>
        <dbReference type="Proteomes" id="UP000230390"/>
    </source>
</evidence>
<name>A0A2G8TCM8_9BURK</name>
<evidence type="ECO:0000259" key="1">
    <source>
        <dbReference type="Pfam" id="PF01814"/>
    </source>
</evidence>
<keyword evidence="3" id="KW-1185">Reference proteome</keyword>
<dbReference type="Proteomes" id="UP000230390">
    <property type="component" value="Unassembled WGS sequence"/>
</dbReference>
<sequence>MLLSTCALLILRIEQTQQRAAIQHLLDCVAQPSHHADVDCLELAHRSEQLIRFAESHHQLRLENALFPALRAAAGEAGEPLRKLERLGQSGLDILPRIRSALRSGADRDAHQNVNACALVQAYCRNLLERLACEEDVLLPIAQRVLPSEVWFKVGAEFLKQDAQRPRALGSGLLT</sequence>
<dbReference type="AlphaFoldDB" id="A0A2G8TCM8"/>
<dbReference type="EMBL" id="PDOC01000011">
    <property type="protein sequence ID" value="PIL43807.1"/>
    <property type="molecule type" value="Genomic_DNA"/>
</dbReference>
<comment type="caution">
    <text evidence="2">The sequence shown here is derived from an EMBL/GenBank/DDBJ whole genome shotgun (WGS) entry which is preliminary data.</text>
</comment>
<protein>
    <recommendedName>
        <fullName evidence="1">Hemerythrin-like domain-containing protein</fullName>
    </recommendedName>
</protein>
<dbReference type="RefSeq" id="WP_099790466.1">
    <property type="nucleotide sequence ID" value="NZ_JBHLYV010000019.1"/>
</dbReference>
<accession>A0A2G8TCM8</accession>
<dbReference type="Gene3D" id="1.20.120.520">
    <property type="entry name" value="nmb1532 protein domain like"/>
    <property type="match status" value="1"/>
</dbReference>
<gene>
    <name evidence="2" type="ORF">CR105_17425</name>
</gene>
<dbReference type="Pfam" id="PF01814">
    <property type="entry name" value="Hemerythrin"/>
    <property type="match status" value="1"/>
</dbReference>